<proteinExistence type="predicted"/>
<sequence length="55" mass="5749">MAKIALGVNLCLYVPKTLEEESRTSNNAVSLSPGNGSKAHDAGSFLLWSSIASVL</sequence>
<protein>
    <submittedName>
        <fullName evidence="2">(rape) hypothetical protein</fullName>
    </submittedName>
</protein>
<dbReference type="EMBL" id="HG994363">
    <property type="protein sequence ID" value="CAF2047880.1"/>
    <property type="molecule type" value="Genomic_DNA"/>
</dbReference>
<evidence type="ECO:0000256" key="1">
    <source>
        <dbReference type="SAM" id="MobiDB-lite"/>
    </source>
</evidence>
<dbReference type="AlphaFoldDB" id="A0A816PFC8"/>
<reference evidence="2" key="1">
    <citation type="submission" date="2021-01" db="EMBL/GenBank/DDBJ databases">
        <authorList>
            <consortium name="Genoscope - CEA"/>
            <person name="William W."/>
        </authorList>
    </citation>
    <scope>NUCLEOTIDE SEQUENCE</scope>
</reference>
<name>A0A816PFC8_BRANA</name>
<dbReference type="Proteomes" id="UP001295469">
    <property type="component" value="Chromosome A09"/>
</dbReference>
<feature type="region of interest" description="Disordered" evidence="1">
    <location>
        <begin position="20"/>
        <end position="41"/>
    </location>
</feature>
<accession>A0A816PFC8</accession>
<gene>
    <name evidence="2" type="ORF">DARMORV10_A09P49070.1</name>
</gene>
<feature type="compositionally biased region" description="Polar residues" evidence="1">
    <location>
        <begin position="24"/>
        <end position="35"/>
    </location>
</feature>
<evidence type="ECO:0000313" key="2">
    <source>
        <dbReference type="EMBL" id="CAF2047880.1"/>
    </source>
</evidence>
<organism evidence="2">
    <name type="scientific">Brassica napus</name>
    <name type="common">Rape</name>
    <dbReference type="NCBI Taxonomy" id="3708"/>
    <lineage>
        <taxon>Eukaryota</taxon>
        <taxon>Viridiplantae</taxon>
        <taxon>Streptophyta</taxon>
        <taxon>Embryophyta</taxon>
        <taxon>Tracheophyta</taxon>
        <taxon>Spermatophyta</taxon>
        <taxon>Magnoliopsida</taxon>
        <taxon>eudicotyledons</taxon>
        <taxon>Gunneridae</taxon>
        <taxon>Pentapetalae</taxon>
        <taxon>rosids</taxon>
        <taxon>malvids</taxon>
        <taxon>Brassicales</taxon>
        <taxon>Brassicaceae</taxon>
        <taxon>Brassiceae</taxon>
        <taxon>Brassica</taxon>
    </lineage>
</organism>